<organism evidence="1 2">
    <name type="scientific">Thelephora ganbajun</name>
    <name type="common">Ganba fungus</name>
    <dbReference type="NCBI Taxonomy" id="370292"/>
    <lineage>
        <taxon>Eukaryota</taxon>
        <taxon>Fungi</taxon>
        <taxon>Dikarya</taxon>
        <taxon>Basidiomycota</taxon>
        <taxon>Agaricomycotina</taxon>
        <taxon>Agaricomycetes</taxon>
        <taxon>Thelephorales</taxon>
        <taxon>Thelephoraceae</taxon>
        <taxon>Thelephora</taxon>
    </lineage>
</organism>
<protein>
    <submittedName>
        <fullName evidence="1">Uncharacterized protein</fullName>
    </submittedName>
</protein>
<accession>A0ACB6Z555</accession>
<name>A0ACB6Z555_THEGA</name>
<evidence type="ECO:0000313" key="2">
    <source>
        <dbReference type="Proteomes" id="UP000886501"/>
    </source>
</evidence>
<proteinExistence type="predicted"/>
<dbReference type="EMBL" id="MU118124">
    <property type="protein sequence ID" value="KAF9644697.1"/>
    <property type="molecule type" value="Genomic_DNA"/>
</dbReference>
<keyword evidence="2" id="KW-1185">Reference proteome</keyword>
<gene>
    <name evidence="1" type="ORF">BDM02DRAFT_3121506</name>
</gene>
<reference evidence="1" key="1">
    <citation type="submission" date="2019-10" db="EMBL/GenBank/DDBJ databases">
        <authorList>
            <consortium name="DOE Joint Genome Institute"/>
            <person name="Kuo A."/>
            <person name="Miyauchi S."/>
            <person name="Kiss E."/>
            <person name="Drula E."/>
            <person name="Kohler A."/>
            <person name="Sanchez-Garcia M."/>
            <person name="Andreopoulos B."/>
            <person name="Barry K.W."/>
            <person name="Bonito G."/>
            <person name="Buee M."/>
            <person name="Carver A."/>
            <person name="Chen C."/>
            <person name="Cichocki N."/>
            <person name="Clum A."/>
            <person name="Culley D."/>
            <person name="Crous P.W."/>
            <person name="Fauchery L."/>
            <person name="Girlanda M."/>
            <person name="Hayes R."/>
            <person name="Keri Z."/>
            <person name="Labutti K."/>
            <person name="Lipzen A."/>
            <person name="Lombard V."/>
            <person name="Magnuson J."/>
            <person name="Maillard F."/>
            <person name="Morin E."/>
            <person name="Murat C."/>
            <person name="Nolan M."/>
            <person name="Ohm R."/>
            <person name="Pangilinan J."/>
            <person name="Pereira M."/>
            <person name="Perotto S."/>
            <person name="Peter M."/>
            <person name="Riley R."/>
            <person name="Sitrit Y."/>
            <person name="Stielow B."/>
            <person name="Szollosi G."/>
            <person name="Zifcakova L."/>
            <person name="Stursova M."/>
            <person name="Spatafora J.W."/>
            <person name="Tedersoo L."/>
            <person name="Vaario L.-M."/>
            <person name="Yamada A."/>
            <person name="Yan M."/>
            <person name="Wang P."/>
            <person name="Xu J."/>
            <person name="Bruns T."/>
            <person name="Baldrian P."/>
            <person name="Vilgalys R."/>
            <person name="Henrissat B."/>
            <person name="Grigoriev I.V."/>
            <person name="Hibbett D."/>
            <person name="Nagy L.G."/>
            <person name="Martin F.M."/>
        </authorList>
    </citation>
    <scope>NUCLEOTIDE SEQUENCE</scope>
    <source>
        <strain evidence="1">P2</strain>
    </source>
</reference>
<reference evidence="1" key="2">
    <citation type="journal article" date="2020" name="Nat. Commun.">
        <title>Large-scale genome sequencing of mycorrhizal fungi provides insights into the early evolution of symbiotic traits.</title>
        <authorList>
            <person name="Miyauchi S."/>
            <person name="Kiss E."/>
            <person name="Kuo A."/>
            <person name="Drula E."/>
            <person name="Kohler A."/>
            <person name="Sanchez-Garcia M."/>
            <person name="Morin E."/>
            <person name="Andreopoulos B."/>
            <person name="Barry K.W."/>
            <person name="Bonito G."/>
            <person name="Buee M."/>
            <person name="Carver A."/>
            <person name="Chen C."/>
            <person name="Cichocki N."/>
            <person name="Clum A."/>
            <person name="Culley D."/>
            <person name="Crous P.W."/>
            <person name="Fauchery L."/>
            <person name="Girlanda M."/>
            <person name="Hayes R.D."/>
            <person name="Keri Z."/>
            <person name="LaButti K."/>
            <person name="Lipzen A."/>
            <person name="Lombard V."/>
            <person name="Magnuson J."/>
            <person name="Maillard F."/>
            <person name="Murat C."/>
            <person name="Nolan M."/>
            <person name="Ohm R.A."/>
            <person name="Pangilinan J."/>
            <person name="Pereira M.F."/>
            <person name="Perotto S."/>
            <person name="Peter M."/>
            <person name="Pfister S."/>
            <person name="Riley R."/>
            <person name="Sitrit Y."/>
            <person name="Stielow J.B."/>
            <person name="Szollosi G."/>
            <person name="Zifcakova L."/>
            <person name="Stursova M."/>
            <person name="Spatafora J.W."/>
            <person name="Tedersoo L."/>
            <person name="Vaario L.M."/>
            <person name="Yamada A."/>
            <person name="Yan M."/>
            <person name="Wang P."/>
            <person name="Xu J."/>
            <person name="Bruns T."/>
            <person name="Baldrian P."/>
            <person name="Vilgalys R."/>
            <person name="Dunand C."/>
            <person name="Henrissat B."/>
            <person name="Grigoriev I.V."/>
            <person name="Hibbett D."/>
            <person name="Nagy L.G."/>
            <person name="Martin F.M."/>
        </authorList>
    </citation>
    <scope>NUCLEOTIDE SEQUENCE</scope>
    <source>
        <strain evidence="1">P2</strain>
    </source>
</reference>
<comment type="caution">
    <text evidence="1">The sequence shown here is derived from an EMBL/GenBank/DDBJ whole genome shotgun (WGS) entry which is preliminary data.</text>
</comment>
<sequence length="103" mass="11903">MDPDLKRLNVPLFIKTDSKDPHTDEHLRLFRRSFPCVFFLEDFPQEVEPIPSIRNPISGVEIGNTLVPFLDAMVVPRAARLVDTCRMYWEVNHGLDIHERSSG</sequence>
<evidence type="ECO:0000313" key="1">
    <source>
        <dbReference type="EMBL" id="KAF9644697.1"/>
    </source>
</evidence>
<dbReference type="Proteomes" id="UP000886501">
    <property type="component" value="Unassembled WGS sequence"/>
</dbReference>